<dbReference type="GO" id="GO:0043386">
    <property type="term" value="P:mycotoxin biosynthetic process"/>
    <property type="evidence" value="ECO:0007669"/>
    <property type="project" value="InterPro"/>
</dbReference>
<evidence type="ECO:0000313" key="2">
    <source>
        <dbReference type="Proteomes" id="UP000799324"/>
    </source>
</evidence>
<dbReference type="Proteomes" id="UP000799324">
    <property type="component" value="Unassembled WGS sequence"/>
</dbReference>
<gene>
    <name evidence="1" type="ORF">K491DRAFT_692737</name>
</gene>
<sequence length="60" mass="6971">MCAGDVSLITFAEHDPPRMKLQTKSNAMKSCVVWEKLEEWSDRRFHPRNEDLVRLAPSGR</sequence>
<reference evidence="1" key="1">
    <citation type="journal article" date="2020" name="Stud. Mycol.">
        <title>101 Dothideomycetes genomes: a test case for predicting lifestyles and emergence of pathogens.</title>
        <authorList>
            <person name="Haridas S."/>
            <person name="Albert R."/>
            <person name="Binder M."/>
            <person name="Bloem J."/>
            <person name="Labutti K."/>
            <person name="Salamov A."/>
            <person name="Andreopoulos B."/>
            <person name="Baker S."/>
            <person name="Barry K."/>
            <person name="Bills G."/>
            <person name="Bluhm B."/>
            <person name="Cannon C."/>
            <person name="Castanera R."/>
            <person name="Culley D."/>
            <person name="Daum C."/>
            <person name="Ezra D."/>
            <person name="Gonzalez J."/>
            <person name="Henrissat B."/>
            <person name="Kuo A."/>
            <person name="Liang C."/>
            <person name="Lipzen A."/>
            <person name="Lutzoni F."/>
            <person name="Magnuson J."/>
            <person name="Mondo S."/>
            <person name="Nolan M."/>
            <person name="Ohm R."/>
            <person name="Pangilinan J."/>
            <person name="Park H.-J."/>
            <person name="Ramirez L."/>
            <person name="Alfaro M."/>
            <person name="Sun H."/>
            <person name="Tritt A."/>
            <person name="Yoshinaga Y."/>
            <person name="Zwiers L.-H."/>
            <person name="Turgeon B."/>
            <person name="Goodwin S."/>
            <person name="Spatafora J."/>
            <person name="Crous P."/>
            <person name="Grigoriev I."/>
        </authorList>
    </citation>
    <scope>NUCLEOTIDE SEQUENCE</scope>
    <source>
        <strain evidence="1">CBS 122681</strain>
    </source>
</reference>
<dbReference type="EMBL" id="MU004346">
    <property type="protein sequence ID" value="KAF2655680.1"/>
    <property type="molecule type" value="Genomic_DNA"/>
</dbReference>
<proteinExistence type="predicted"/>
<name>A0A6A6T7E1_9PLEO</name>
<dbReference type="AlphaFoldDB" id="A0A6A6T7E1"/>
<accession>A0A6A6T7E1</accession>
<keyword evidence="2" id="KW-1185">Reference proteome</keyword>
<evidence type="ECO:0000313" key="1">
    <source>
        <dbReference type="EMBL" id="KAF2655680.1"/>
    </source>
</evidence>
<protein>
    <submittedName>
        <fullName evidence="1">Uncharacterized protein</fullName>
    </submittedName>
</protein>
<organism evidence="1 2">
    <name type="scientific">Lophiostoma macrostomum CBS 122681</name>
    <dbReference type="NCBI Taxonomy" id="1314788"/>
    <lineage>
        <taxon>Eukaryota</taxon>
        <taxon>Fungi</taxon>
        <taxon>Dikarya</taxon>
        <taxon>Ascomycota</taxon>
        <taxon>Pezizomycotina</taxon>
        <taxon>Dothideomycetes</taxon>
        <taxon>Pleosporomycetidae</taxon>
        <taxon>Pleosporales</taxon>
        <taxon>Lophiostomataceae</taxon>
        <taxon>Lophiostoma</taxon>
    </lineage>
</organism>